<name>A0A0A9F1C3_ARUDO</name>
<evidence type="ECO:0000313" key="1">
    <source>
        <dbReference type="EMBL" id="JAE03951.1"/>
    </source>
</evidence>
<accession>A0A0A9F1C3</accession>
<protein>
    <submittedName>
        <fullName evidence="1">Uncharacterized protein</fullName>
    </submittedName>
</protein>
<organism evidence="1">
    <name type="scientific">Arundo donax</name>
    <name type="common">Giant reed</name>
    <name type="synonym">Donax arundinaceus</name>
    <dbReference type="NCBI Taxonomy" id="35708"/>
    <lineage>
        <taxon>Eukaryota</taxon>
        <taxon>Viridiplantae</taxon>
        <taxon>Streptophyta</taxon>
        <taxon>Embryophyta</taxon>
        <taxon>Tracheophyta</taxon>
        <taxon>Spermatophyta</taxon>
        <taxon>Magnoliopsida</taxon>
        <taxon>Liliopsida</taxon>
        <taxon>Poales</taxon>
        <taxon>Poaceae</taxon>
        <taxon>PACMAD clade</taxon>
        <taxon>Arundinoideae</taxon>
        <taxon>Arundineae</taxon>
        <taxon>Arundo</taxon>
    </lineage>
</organism>
<sequence>MTWRVIYVCYQYIIKFSYIPGKKNSYMDNLEAEHSCMRCSVHMCFSKQREDLCQMPIHLK</sequence>
<proteinExistence type="predicted"/>
<dbReference type="AlphaFoldDB" id="A0A0A9F1C3"/>
<dbReference type="EMBL" id="GBRH01193945">
    <property type="protein sequence ID" value="JAE03951.1"/>
    <property type="molecule type" value="Transcribed_RNA"/>
</dbReference>
<reference evidence="1" key="1">
    <citation type="submission" date="2014-09" db="EMBL/GenBank/DDBJ databases">
        <authorList>
            <person name="Magalhaes I.L.F."/>
            <person name="Oliveira U."/>
            <person name="Santos F.R."/>
            <person name="Vidigal T.H.D.A."/>
            <person name="Brescovit A.D."/>
            <person name="Santos A.J."/>
        </authorList>
    </citation>
    <scope>NUCLEOTIDE SEQUENCE</scope>
    <source>
        <tissue evidence="1">Shoot tissue taken approximately 20 cm above the soil surface</tissue>
    </source>
</reference>
<reference evidence="1" key="2">
    <citation type="journal article" date="2015" name="Data Brief">
        <title>Shoot transcriptome of the giant reed, Arundo donax.</title>
        <authorList>
            <person name="Barrero R.A."/>
            <person name="Guerrero F.D."/>
            <person name="Moolhuijzen P."/>
            <person name="Goolsby J.A."/>
            <person name="Tidwell J."/>
            <person name="Bellgard S.E."/>
            <person name="Bellgard M.I."/>
        </authorList>
    </citation>
    <scope>NUCLEOTIDE SEQUENCE</scope>
    <source>
        <tissue evidence="1">Shoot tissue taken approximately 20 cm above the soil surface</tissue>
    </source>
</reference>